<keyword evidence="3" id="KW-1185">Reference proteome</keyword>
<keyword evidence="1" id="KW-1133">Transmembrane helix</keyword>
<dbReference type="AlphaFoldDB" id="A0A0R3JVI7"/>
<dbReference type="RefSeq" id="WP_057976484.1">
    <property type="nucleotide sequence ID" value="NZ_LKHP01000002.1"/>
</dbReference>
<dbReference type="STRING" id="908809.ABG79_00338"/>
<name>A0A0R3JVI7_CALMK</name>
<evidence type="ECO:0000256" key="1">
    <source>
        <dbReference type="SAM" id="Phobius"/>
    </source>
</evidence>
<proteinExistence type="predicted"/>
<comment type="caution">
    <text evidence="2">The sequence shown here is derived from an EMBL/GenBank/DDBJ whole genome shotgun (WGS) entry which is preliminary data.</text>
</comment>
<dbReference type="EMBL" id="LKHP01000002">
    <property type="protein sequence ID" value="KRQ87537.1"/>
    <property type="molecule type" value="Genomic_DNA"/>
</dbReference>
<feature type="transmembrane region" description="Helical" evidence="1">
    <location>
        <begin position="7"/>
        <end position="32"/>
    </location>
</feature>
<feature type="transmembrane region" description="Helical" evidence="1">
    <location>
        <begin position="67"/>
        <end position="86"/>
    </location>
</feature>
<protein>
    <submittedName>
        <fullName evidence="2">Uncharacterized protein</fullName>
    </submittedName>
</protein>
<gene>
    <name evidence="2" type="ORF">ABG79_00338</name>
</gene>
<keyword evidence="1" id="KW-0472">Membrane</keyword>
<feature type="transmembrane region" description="Helical" evidence="1">
    <location>
        <begin position="38"/>
        <end position="55"/>
    </location>
</feature>
<reference evidence="2 3" key="1">
    <citation type="submission" date="2015-09" db="EMBL/GenBank/DDBJ databases">
        <title>Draft genome sequence of a Caloramator mitchellensis, a moderate thermophile from the Great Artesian Basin of Australia.</title>
        <authorList>
            <person name="Patel B.K."/>
        </authorList>
    </citation>
    <scope>NUCLEOTIDE SEQUENCE [LARGE SCALE GENOMIC DNA]</scope>
    <source>
        <strain evidence="2 3">VF08</strain>
    </source>
</reference>
<evidence type="ECO:0000313" key="3">
    <source>
        <dbReference type="Proteomes" id="UP000052015"/>
    </source>
</evidence>
<organism evidence="2 3">
    <name type="scientific">Caloramator mitchellensis</name>
    <dbReference type="NCBI Taxonomy" id="908809"/>
    <lineage>
        <taxon>Bacteria</taxon>
        <taxon>Bacillati</taxon>
        <taxon>Bacillota</taxon>
        <taxon>Clostridia</taxon>
        <taxon>Eubacteriales</taxon>
        <taxon>Clostridiaceae</taxon>
        <taxon>Caloramator</taxon>
    </lineage>
</organism>
<dbReference type="OrthoDB" id="1957656at2"/>
<keyword evidence="1" id="KW-0812">Transmembrane</keyword>
<accession>A0A0R3JVI7</accession>
<dbReference type="Proteomes" id="UP000052015">
    <property type="component" value="Unassembled WGS sequence"/>
</dbReference>
<evidence type="ECO:0000313" key="2">
    <source>
        <dbReference type="EMBL" id="KRQ87537.1"/>
    </source>
</evidence>
<sequence>MRFIEYAMWFIILLTTVITFLTIMVSYGLFYISHFTTLLPFEVSMVLVLLLWGIYNIYNNYRQSRNAVIISFLLGGIMLLFILFGIY</sequence>